<dbReference type="GO" id="GO:0006412">
    <property type="term" value="P:translation"/>
    <property type="evidence" value="ECO:0007669"/>
    <property type="project" value="InterPro"/>
</dbReference>
<dbReference type="GO" id="GO:0005762">
    <property type="term" value="C:mitochondrial large ribosomal subunit"/>
    <property type="evidence" value="ECO:0007669"/>
    <property type="project" value="TreeGrafter"/>
</dbReference>
<dbReference type="HOGENOM" id="CLU_087075_0_0_1"/>
<evidence type="ECO:0000313" key="4">
    <source>
        <dbReference type="EMBL" id="KDN45923.1"/>
    </source>
</evidence>
<evidence type="ECO:0000256" key="1">
    <source>
        <dbReference type="ARBA" id="ARBA00005781"/>
    </source>
</evidence>
<dbReference type="RefSeq" id="XP_013243361.1">
    <property type="nucleotide sequence ID" value="XM_013387907.1"/>
</dbReference>
<dbReference type="Pfam" id="PF01245">
    <property type="entry name" value="Ribosomal_L19"/>
    <property type="match status" value="1"/>
</dbReference>
<dbReference type="STRING" id="1037660.A0A066W069"/>
<comment type="similarity">
    <text evidence="1">Belongs to the bacterial ribosomal protein bL19 family.</text>
</comment>
<dbReference type="GeneID" id="25267214"/>
<dbReference type="SUPFAM" id="SSF50104">
    <property type="entry name" value="Translation proteins SH3-like domain"/>
    <property type="match status" value="1"/>
</dbReference>
<dbReference type="InterPro" id="IPR001857">
    <property type="entry name" value="Ribosomal_bL19"/>
</dbReference>
<reference evidence="4 5" key="1">
    <citation type="submission" date="2014-05" db="EMBL/GenBank/DDBJ databases">
        <title>Draft genome sequence of a rare smut relative, Tilletiaria anomala UBC 951.</title>
        <authorList>
            <consortium name="DOE Joint Genome Institute"/>
            <person name="Toome M."/>
            <person name="Kuo A."/>
            <person name="Henrissat B."/>
            <person name="Lipzen A."/>
            <person name="Tritt A."/>
            <person name="Yoshinaga Y."/>
            <person name="Zane M."/>
            <person name="Barry K."/>
            <person name="Grigoriev I.V."/>
            <person name="Spatafora J.W."/>
            <person name="Aimea M.C."/>
        </authorList>
    </citation>
    <scope>NUCLEOTIDE SEQUENCE [LARGE SCALE GENOMIC DNA]</scope>
    <source>
        <strain evidence="4 5">UBC 951</strain>
    </source>
</reference>
<dbReference type="AlphaFoldDB" id="A0A066W069"/>
<dbReference type="GO" id="GO:0003735">
    <property type="term" value="F:structural constituent of ribosome"/>
    <property type="evidence" value="ECO:0007669"/>
    <property type="project" value="InterPro"/>
</dbReference>
<dbReference type="InParanoid" id="A0A066W069"/>
<name>A0A066W069_TILAU</name>
<comment type="caution">
    <text evidence="4">The sequence shown here is derived from an EMBL/GenBank/DDBJ whole genome shotgun (WGS) entry which is preliminary data.</text>
</comment>
<evidence type="ECO:0008006" key="6">
    <source>
        <dbReference type="Google" id="ProtNLM"/>
    </source>
</evidence>
<keyword evidence="2" id="KW-0689">Ribosomal protein</keyword>
<dbReference type="PANTHER" id="PTHR15680">
    <property type="entry name" value="RIBOSOMAL PROTEIN L19"/>
    <property type="match status" value="1"/>
</dbReference>
<evidence type="ECO:0000256" key="3">
    <source>
        <dbReference type="ARBA" id="ARBA00023274"/>
    </source>
</evidence>
<dbReference type="InterPro" id="IPR038657">
    <property type="entry name" value="Ribosomal_bL19_sf"/>
</dbReference>
<protein>
    <recommendedName>
        <fullName evidence="6">Ribosomal protein L19</fullName>
    </recommendedName>
</protein>
<dbReference type="InterPro" id="IPR008991">
    <property type="entry name" value="Translation_prot_SH3-like_sf"/>
</dbReference>
<sequence>MRGSNFSRQLVRLIADSASASSSRLLNGAPTRVTQRLSSPLSIAPRKESPSHPCVHCFQQRRSLYFTSSARAAAPSAEGETPDISQAAHIPAYPFATRVITRATPQVGEASRPHVLKRHSARRSILPLVQNDLKGQYDPTSRMTAFFARNSTERIPPGSVITVETWTSATTKNSFSSFSGVLLAIKRRGTATSFLVRNIVNKLGVEVRFSLYSPLLKDIKVVQRANGKKRNEPGKLRRARRAKLYYLRGDERKLTNITSVIKRQKAEVADATRGVIRKR</sequence>
<evidence type="ECO:0000313" key="5">
    <source>
        <dbReference type="Proteomes" id="UP000027361"/>
    </source>
</evidence>
<dbReference type="PANTHER" id="PTHR15680:SF9">
    <property type="entry name" value="LARGE RIBOSOMAL SUBUNIT PROTEIN BL19M"/>
    <property type="match status" value="1"/>
</dbReference>
<gene>
    <name evidence="4" type="ORF">K437DRAFT_294467</name>
</gene>
<accession>A0A066W069</accession>
<dbReference type="PRINTS" id="PR00061">
    <property type="entry name" value="RIBOSOMALL19"/>
</dbReference>
<organism evidence="4 5">
    <name type="scientific">Tilletiaria anomala (strain ATCC 24038 / CBS 436.72 / UBC 951)</name>
    <dbReference type="NCBI Taxonomy" id="1037660"/>
    <lineage>
        <taxon>Eukaryota</taxon>
        <taxon>Fungi</taxon>
        <taxon>Dikarya</taxon>
        <taxon>Basidiomycota</taxon>
        <taxon>Ustilaginomycotina</taxon>
        <taxon>Exobasidiomycetes</taxon>
        <taxon>Georgefischeriales</taxon>
        <taxon>Tilletiariaceae</taxon>
        <taxon>Tilletiaria</taxon>
    </lineage>
</organism>
<keyword evidence="5" id="KW-1185">Reference proteome</keyword>
<dbReference type="Gene3D" id="2.30.30.790">
    <property type="match status" value="1"/>
</dbReference>
<dbReference type="EMBL" id="JMSN01000039">
    <property type="protein sequence ID" value="KDN45923.1"/>
    <property type="molecule type" value="Genomic_DNA"/>
</dbReference>
<evidence type="ECO:0000256" key="2">
    <source>
        <dbReference type="ARBA" id="ARBA00022980"/>
    </source>
</evidence>
<dbReference type="Proteomes" id="UP000027361">
    <property type="component" value="Unassembled WGS sequence"/>
</dbReference>
<dbReference type="OMA" id="VEMRFHA"/>
<proteinExistence type="inferred from homology"/>
<dbReference type="OrthoDB" id="4726at2759"/>
<keyword evidence="3" id="KW-0687">Ribonucleoprotein</keyword>
<dbReference type="FunCoup" id="A0A066W069">
    <property type="interactions" value="45"/>
</dbReference>